<dbReference type="InterPro" id="IPR050879">
    <property type="entry name" value="Acyltransferase_3"/>
</dbReference>
<feature type="transmembrane region" description="Helical" evidence="1">
    <location>
        <begin position="183"/>
        <end position="204"/>
    </location>
</feature>
<keyword evidence="4" id="KW-1185">Reference proteome</keyword>
<organism evidence="3 4">
    <name type="scientific">Vibrio scophthalmi</name>
    <dbReference type="NCBI Taxonomy" id="45658"/>
    <lineage>
        <taxon>Bacteria</taxon>
        <taxon>Pseudomonadati</taxon>
        <taxon>Pseudomonadota</taxon>
        <taxon>Gammaproteobacteria</taxon>
        <taxon>Vibrionales</taxon>
        <taxon>Vibrionaceae</taxon>
        <taxon>Vibrio</taxon>
    </lineage>
</organism>
<dbReference type="PANTHER" id="PTHR23028">
    <property type="entry name" value="ACETYLTRANSFERASE"/>
    <property type="match status" value="1"/>
</dbReference>
<evidence type="ECO:0000313" key="3">
    <source>
        <dbReference type="EMBL" id="ANU38618.1"/>
    </source>
</evidence>
<feature type="transmembrane region" description="Helical" evidence="1">
    <location>
        <begin position="80"/>
        <end position="102"/>
    </location>
</feature>
<dbReference type="RefSeq" id="WP_065546379.1">
    <property type="nucleotide sequence ID" value="NZ_CP016415.1"/>
</dbReference>
<keyword evidence="1" id="KW-0812">Transmembrane</keyword>
<evidence type="ECO:0000259" key="2">
    <source>
        <dbReference type="Pfam" id="PF01757"/>
    </source>
</evidence>
<protein>
    <recommendedName>
        <fullName evidence="2">Acyltransferase 3 domain-containing protein</fullName>
    </recommendedName>
</protein>
<feature type="transmembrane region" description="Helical" evidence="1">
    <location>
        <begin position="309"/>
        <end position="332"/>
    </location>
</feature>
<dbReference type="Proteomes" id="UP000092528">
    <property type="component" value="Chromosome 2"/>
</dbReference>
<dbReference type="Pfam" id="PF01757">
    <property type="entry name" value="Acyl_transf_3"/>
    <property type="match status" value="1"/>
</dbReference>
<dbReference type="EMBL" id="CP016415">
    <property type="protein sequence ID" value="ANU38618.1"/>
    <property type="molecule type" value="Genomic_DNA"/>
</dbReference>
<sequence length="357" mass="41076">MIKRFESLDAFRGIAALMVAIFHLNVVGGVSNLAIVKNSPLFVEFFFVLSGFVISYSYGNRISNFSEFADFSIKRFARIWPLHIFMLVLFIPFALANITFGLDLGERFSLYSFISSFFLVQSLTINGESWNIVAWSISSEFYTYILFGALSLIPFFKEKAIIPLCIAVVSMLLMNIDMDTNKLILRCFASFFLGCLAFRCYLNVVIKPWMEITSIIIVITTMSLLDRQILYVLMPPLFFIVVIIFSHESGPLSKVLKIKPLQTLGVLSYSIYLSHAWFITTLKSFSIIIDKFFGYSFMRMIEGERFIDFGSSLNDLIFVPFLTIVIIFSYFTHKYIELKFQKKILNTYFSKTQAYAN</sequence>
<gene>
    <name evidence="3" type="ORF">VSVS05_03581</name>
</gene>
<feature type="transmembrane region" description="Helical" evidence="1">
    <location>
        <begin position="266"/>
        <end position="289"/>
    </location>
</feature>
<dbReference type="PANTHER" id="PTHR23028:SF131">
    <property type="entry name" value="BLR2367 PROTEIN"/>
    <property type="match status" value="1"/>
</dbReference>
<evidence type="ECO:0000256" key="1">
    <source>
        <dbReference type="SAM" id="Phobius"/>
    </source>
</evidence>
<keyword evidence="1" id="KW-0472">Membrane</keyword>
<dbReference type="GO" id="GO:0000271">
    <property type="term" value="P:polysaccharide biosynthetic process"/>
    <property type="evidence" value="ECO:0007669"/>
    <property type="project" value="TreeGrafter"/>
</dbReference>
<accession>A0A1C7FFT1</accession>
<evidence type="ECO:0000313" key="4">
    <source>
        <dbReference type="Proteomes" id="UP000092528"/>
    </source>
</evidence>
<reference evidence="3 4" key="1">
    <citation type="submission" date="2016-07" db="EMBL/GenBank/DDBJ databases">
        <title>Genome sequencing of Vibrio scophthalmi strain VS-05, an isolated from Paralichthys olivaceus.</title>
        <authorList>
            <person name="Han H.-J."/>
        </authorList>
    </citation>
    <scope>NUCLEOTIDE SEQUENCE [LARGE SCALE GENOMIC DNA]</scope>
    <source>
        <strain evidence="3 4">VS-05</strain>
    </source>
</reference>
<name>A0A1C7FFT1_9VIBR</name>
<feature type="transmembrane region" description="Helical" evidence="1">
    <location>
        <begin position="12"/>
        <end position="35"/>
    </location>
</feature>
<dbReference type="InterPro" id="IPR002656">
    <property type="entry name" value="Acyl_transf_3_dom"/>
</dbReference>
<proteinExistence type="predicted"/>
<feature type="transmembrane region" description="Helical" evidence="1">
    <location>
        <begin position="41"/>
        <end position="59"/>
    </location>
</feature>
<feature type="domain" description="Acyltransferase 3" evidence="2">
    <location>
        <begin position="6"/>
        <end position="326"/>
    </location>
</feature>
<feature type="transmembrane region" description="Helical" evidence="1">
    <location>
        <begin position="132"/>
        <end position="154"/>
    </location>
</feature>
<feature type="transmembrane region" description="Helical" evidence="1">
    <location>
        <begin position="160"/>
        <end position="176"/>
    </location>
</feature>
<dbReference type="PATRIC" id="fig|45658.7.peg.3540"/>
<dbReference type="AlphaFoldDB" id="A0A1C7FFT1"/>
<keyword evidence="1" id="KW-1133">Transmembrane helix</keyword>
<dbReference type="GO" id="GO:0016020">
    <property type="term" value="C:membrane"/>
    <property type="evidence" value="ECO:0007669"/>
    <property type="project" value="TreeGrafter"/>
</dbReference>
<dbReference type="GO" id="GO:0016747">
    <property type="term" value="F:acyltransferase activity, transferring groups other than amino-acyl groups"/>
    <property type="evidence" value="ECO:0007669"/>
    <property type="project" value="InterPro"/>
</dbReference>
<feature type="transmembrane region" description="Helical" evidence="1">
    <location>
        <begin position="228"/>
        <end position="245"/>
    </location>
</feature>